<accession>A0A096FKZ4</accession>
<protein>
    <submittedName>
        <fullName evidence="2">Glycosyl transferase</fullName>
    </submittedName>
</protein>
<dbReference type="AlphaFoldDB" id="A0A096FKZ4"/>
<reference evidence="2 3" key="1">
    <citation type="submission" date="2013-09" db="EMBL/GenBank/DDBJ databases">
        <title>High correlation between genotypes and phenotypes of environmental bacteria Comamonas testosteroni strains.</title>
        <authorList>
            <person name="Liu L."/>
            <person name="Zhu W."/>
            <person name="Xia X."/>
            <person name="Xu B."/>
            <person name="Luo M."/>
            <person name="Wang G."/>
        </authorList>
    </citation>
    <scope>NUCLEOTIDE SEQUENCE [LARGE SCALE GENOMIC DNA]</scope>
    <source>
        <strain evidence="2 3">JL40</strain>
    </source>
</reference>
<dbReference type="CDD" id="cd00761">
    <property type="entry name" value="Glyco_tranf_GTA_type"/>
    <property type="match status" value="1"/>
</dbReference>
<evidence type="ECO:0000313" key="2">
    <source>
        <dbReference type="EMBL" id="KGH30589.1"/>
    </source>
</evidence>
<dbReference type="SUPFAM" id="SSF53448">
    <property type="entry name" value="Nucleotide-diphospho-sugar transferases"/>
    <property type="match status" value="1"/>
</dbReference>
<organism evidence="2 3">
    <name type="scientific">Comamonas testosteroni</name>
    <name type="common">Pseudomonas testosteroni</name>
    <dbReference type="NCBI Taxonomy" id="285"/>
    <lineage>
        <taxon>Bacteria</taxon>
        <taxon>Pseudomonadati</taxon>
        <taxon>Pseudomonadota</taxon>
        <taxon>Betaproteobacteria</taxon>
        <taxon>Burkholderiales</taxon>
        <taxon>Comamonadaceae</taxon>
        <taxon>Comamonas</taxon>
    </lineage>
</organism>
<dbReference type="Pfam" id="PF00535">
    <property type="entry name" value="Glycos_transf_2"/>
    <property type="match status" value="1"/>
</dbReference>
<proteinExistence type="predicted"/>
<gene>
    <name evidence="2" type="ORF">P353_08860</name>
</gene>
<dbReference type="EMBL" id="AWOR01000042">
    <property type="protein sequence ID" value="KGH30589.1"/>
    <property type="molecule type" value="Genomic_DNA"/>
</dbReference>
<dbReference type="Gene3D" id="3.90.550.10">
    <property type="entry name" value="Spore Coat Polysaccharide Biosynthesis Protein SpsA, Chain A"/>
    <property type="match status" value="1"/>
</dbReference>
<dbReference type="PANTHER" id="PTHR22916">
    <property type="entry name" value="GLYCOSYLTRANSFERASE"/>
    <property type="match status" value="1"/>
</dbReference>
<evidence type="ECO:0000313" key="3">
    <source>
        <dbReference type="Proteomes" id="UP000029553"/>
    </source>
</evidence>
<dbReference type="Proteomes" id="UP000029553">
    <property type="component" value="Unassembled WGS sequence"/>
</dbReference>
<keyword evidence="2" id="KW-0808">Transferase</keyword>
<evidence type="ECO:0000259" key="1">
    <source>
        <dbReference type="Pfam" id="PF00535"/>
    </source>
</evidence>
<feature type="domain" description="Glycosyltransferase 2-like" evidence="1">
    <location>
        <begin position="216"/>
        <end position="336"/>
    </location>
</feature>
<dbReference type="GO" id="GO:0016758">
    <property type="term" value="F:hexosyltransferase activity"/>
    <property type="evidence" value="ECO:0007669"/>
    <property type="project" value="UniProtKB-ARBA"/>
</dbReference>
<sequence>MKALCSLLHLLRGDVARALAEVDTSSLGALNSWVPRAYYRLGMYATVAALPLKPGRRRHVMPAVVSLAACGQHDSARKMLAAAQWRGTPAHLRVALAEALAPFMPAEALQLLESVPEGVPPALHAALLLRTNQTQRAGELLADALNRGQAARYPELYLYQTMAGPDRPEQQLERLNRFFAAHGLPPVALCNPQEAPGPCNVKLPGLPAVTDGPLVSVLMTTFQTGARASVAIESLLNQTYRNLEIIVVDDASADDTPEVAQSWARKDARVRLLRLQTNGGTYLAKSMGLQLARGEFVTCHDSDDWSHPLKIEMQVRPLLEDASLVATTSHWVRMQDDGVFYARPVHTLMRLNPSSPLFRRELVLHRMGAWDCVRTGADSEFHARLRLVFGKDAVKRIAKPLSLGSHRIGSLMTAEDTGYSDAGVSPQRLAYWEAGMSWHLECLRQGILPCLPLDLEALTASRFFDAPKEICVTPEQVRAAQNQVRQQRLLVDAGSEPVFI</sequence>
<dbReference type="InterPro" id="IPR029044">
    <property type="entry name" value="Nucleotide-diphossugar_trans"/>
</dbReference>
<comment type="caution">
    <text evidence="2">The sequence shown here is derived from an EMBL/GenBank/DDBJ whole genome shotgun (WGS) entry which is preliminary data.</text>
</comment>
<name>A0A096FKZ4_COMTE</name>
<dbReference type="InterPro" id="IPR001173">
    <property type="entry name" value="Glyco_trans_2-like"/>
</dbReference>